<evidence type="ECO:0000313" key="3">
    <source>
        <dbReference type="Proteomes" id="UP000717515"/>
    </source>
</evidence>
<proteinExistence type="predicted"/>
<dbReference type="PANTHER" id="PTHR47332">
    <property type="entry name" value="SET DOMAIN-CONTAINING PROTEIN 5"/>
    <property type="match status" value="1"/>
</dbReference>
<comment type="caution">
    <text evidence="2">The sequence shown here is derived from an EMBL/GenBank/DDBJ whole genome shotgun (WGS) entry which is preliminary data.</text>
</comment>
<dbReference type="InterPro" id="IPR053185">
    <property type="entry name" value="SET_domain_protein"/>
</dbReference>
<dbReference type="InterPro" id="IPR001214">
    <property type="entry name" value="SET_dom"/>
</dbReference>
<evidence type="ECO:0000259" key="1">
    <source>
        <dbReference type="PROSITE" id="PS50280"/>
    </source>
</evidence>
<organism evidence="2 3">
    <name type="scientific">Mortierella alpina</name>
    <name type="common">Oleaginous fungus</name>
    <name type="synonym">Mortierella renispora</name>
    <dbReference type="NCBI Taxonomy" id="64518"/>
    <lineage>
        <taxon>Eukaryota</taxon>
        <taxon>Fungi</taxon>
        <taxon>Fungi incertae sedis</taxon>
        <taxon>Mucoromycota</taxon>
        <taxon>Mortierellomycotina</taxon>
        <taxon>Mortierellomycetes</taxon>
        <taxon>Mortierellales</taxon>
        <taxon>Mortierellaceae</taxon>
        <taxon>Mortierella</taxon>
    </lineage>
</organism>
<gene>
    <name evidence="2" type="ORF">KVV02_006840</name>
</gene>
<evidence type="ECO:0000313" key="2">
    <source>
        <dbReference type="EMBL" id="KAG9325846.1"/>
    </source>
</evidence>
<dbReference type="Pfam" id="PF00856">
    <property type="entry name" value="SET"/>
    <property type="match status" value="1"/>
</dbReference>
<accession>A0A9P8AAT6</accession>
<name>A0A9P8AAT6_MORAP</name>
<dbReference type="CDD" id="cd20071">
    <property type="entry name" value="SET_SMYD"/>
    <property type="match status" value="1"/>
</dbReference>
<dbReference type="Gene3D" id="2.170.270.10">
    <property type="entry name" value="SET domain"/>
    <property type="match status" value="1"/>
</dbReference>
<sequence>MTAQEPSYVLKDAPGKGMGMFATRDIKRGECILSEKPLVFATRNFVRTQLAIDAMTEPDKTSFFALHNVHSDVPTAFGIVRTNGLPLGAKAVDCAVYKVMSRINHACAPNVHHTWNSKKKKEDLHAIQDIASGDEILTSYLEPFLVREERMEFLRKNFKFECHCSLCAAPSPEYDLTVKRVKICSDLIMTCASSHPRKSIQFVREVLALLDSIGGEGKTPFYYDGYQICAMYGDYTFAQEWANLLLESYLMDAGEDGDEYERYLRYSKNPRSHERAGCAPRQILS</sequence>
<dbReference type="SMART" id="SM00317">
    <property type="entry name" value="SET"/>
    <property type="match status" value="1"/>
</dbReference>
<feature type="domain" description="SET" evidence="1">
    <location>
        <begin position="5"/>
        <end position="141"/>
    </location>
</feature>
<dbReference type="PROSITE" id="PS50280">
    <property type="entry name" value="SET"/>
    <property type="match status" value="1"/>
</dbReference>
<dbReference type="PANTHER" id="PTHR47332:SF4">
    <property type="entry name" value="SET DOMAIN-CONTAINING PROTEIN 5"/>
    <property type="match status" value="1"/>
</dbReference>
<reference evidence="2" key="1">
    <citation type="submission" date="2021-07" db="EMBL/GenBank/DDBJ databases">
        <title>Draft genome of Mortierella alpina, strain LL118, isolated from an aspen leaf litter sample.</title>
        <authorList>
            <person name="Yang S."/>
            <person name="Vinatzer B.A."/>
        </authorList>
    </citation>
    <scope>NUCLEOTIDE SEQUENCE</scope>
    <source>
        <strain evidence="2">LL118</strain>
    </source>
</reference>
<protein>
    <recommendedName>
        <fullName evidence="1">SET domain-containing protein</fullName>
    </recommendedName>
</protein>
<dbReference type="SUPFAM" id="SSF82199">
    <property type="entry name" value="SET domain"/>
    <property type="match status" value="1"/>
</dbReference>
<dbReference type="InterPro" id="IPR046341">
    <property type="entry name" value="SET_dom_sf"/>
</dbReference>
<dbReference type="Proteomes" id="UP000717515">
    <property type="component" value="Unassembled WGS sequence"/>
</dbReference>
<dbReference type="EMBL" id="JAIFTL010000031">
    <property type="protein sequence ID" value="KAG9325846.1"/>
    <property type="molecule type" value="Genomic_DNA"/>
</dbReference>
<dbReference type="AlphaFoldDB" id="A0A9P8AAT6"/>